<organism evidence="1 2">
    <name type="scientific">Parascaris equorum</name>
    <name type="common">Equine roundworm</name>
    <dbReference type="NCBI Taxonomy" id="6256"/>
    <lineage>
        <taxon>Eukaryota</taxon>
        <taxon>Metazoa</taxon>
        <taxon>Ecdysozoa</taxon>
        <taxon>Nematoda</taxon>
        <taxon>Chromadorea</taxon>
        <taxon>Rhabditida</taxon>
        <taxon>Spirurina</taxon>
        <taxon>Ascaridomorpha</taxon>
        <taxon>Ascaridoidea</taxon>
        <taxon>Ascarididae</taxon>
        <taxon>Parascaris</taxon>
    </lineage>
</organism>
<dbReference type="AlphaFoldDB" id="A0A914R492"/>
<sequence>MTVRTETESCQVTAEKYGSINEVEEVVTEVPGFNIVYVFDLTSTRQSAALENETDAGE</sequence>
<keyword evidence="1" id="KW-1185">Reference proteome</keyword>
<protein>
    <submittedName>
        <fullName evidence="2">Uncharacterized protein</fullName>
    </submittedName>
</protein>
<name>A0A914R492_PAREQ</name>
<accession>A0A914R492</accession>
<reference evidence="2" key="1">
    <citation type="submission" date="2022-11" db="UniProtKB">
        <authorList>
            <consortium name="WormBaseParasite"/>
        </authorList>
    </citation>
    <scope>IDENTIFICATION</scope>
</reference>
<dbReference type="Proteomes" id="UP000887564">
    <property type="component" value="Unplaced"/>
</dbReference>
<dbReference type="WBParaSite" id="PEQ_0000142901-mRNA-1">
    <property type="protein sequence ID" value="PEQ_0000142901-mRNA-1"/>
    <property type="gene ID" value="PEQ_0000142901"/>
</dbReference>
<evidence type="ECO:0000313" key="2">
    <source>
        <dbReference type="WBParaSite" id="PEQ_0000142901-mRNA-1"/>
    </source>
</evidence>
<proteinExistence type="predicted"/>
<evidence type="ECO:0000313" key="1">
    <source>
        <dbReference type="Proteomes" id="UP000887564"/>
    </source>
</evidence>